<dbReference type="EMBL" id="JADJMH010000009">
    <property type="protein sequence ID" value="MBK7675268.1"/>
    <property type="molecule type" value="Genomic_DNA"/>
</dbReference>
<reference evidence="1 2" key="1">
    <citation type="submission" date="2020-10" db="EMBL/GenBank/DDBJ databases">
        <title>Connecting structure to function with the recovery of over 1000 high-quality activated sludge metagenome-assembled genomes encoding full-length rRNA genes using long-read sequencing.</title>
        <authorList>
            <person name="Singleton C.M."/>
            <person name="Petriglieri F."/>
            <person name="Kristensen J.M."/>
            <person name="Kirkegaard R.H."/>
            <person name="Michaelsen T.Y."/>
            <person name="Andersen M.H."/>
            <person name="Karst S.M."/>
            <person name="Dueholm M.S."/>
            <person name="Nielsen P.H."/>
            <person name="Albertsen M."/>
        </authorList>
    </citation>
    <scope>NUCLEOTIDE SEQUENCE [LARGE SCALE GENOMIC DNA]</scope>
    <source>
        <strain evidence="1">EsbW_18-Q3-R4-48_BATAC.285</strain>
    </source>
</reference>
<name>A0A935PZM1_9PROT</name>
<accession>A0A935PZM1</accession>
<evidence type="ECO:0000313" key="2">
    <source>
        <dbReference type="Proteomes" id="UP000697998"/>
    </source>
</evidence>
<protein>
    <submittedName>
        <fullName evidence="1">Uncharacterized protein</fullName>
    </submittedName>
</protein>
<evidence type="ECO:0000313" key="1">
    <source>
        <dbReference type="EMBL" id="MBK7675268.1"/>
    </source>
</evidence>
<comment type="caution">
    <text evidence="1">The sequence shown here is derived from an EMBL/GenBank/DDBJ whole genome shotgun (WGS) entry which is preliminary data.</text>
</comment>
<dbReference type="Proteomes" id="UP000697998">
    <property type="component" value="Unassembled WGS sequence"/>
</dbReference>
<sequence>MNDPYRPLTATQVLDLYFIENRSRVLDIASFLDRIDRYAGANEARAEYRYQAFMKTLRLLVESPGERTRAIQLALSDPTSKPLDSAVGLKAWGAWEGAPHEGN</sequence>
<organism evidence="1 2">
    <name type="scientific">Candidatus Accumulibacter proximus</name>
    <dbReference type="NCBI Taxonomy" id="2954385"/>
    <lineage>
        <taxon>Bacteria</taxon>
        <taxon>Pseudomonadati</taxon>
        <taxon>Pseudomonadota</taxon>
        <taxon>Betaproteobacteria</taxon>
        <taxon>Candidatus Accumulibacter</taxon>
    </lineage>
</organism>
<gene>
    <name evidence="1" type="ORF">IPJ27_11205</name>
</gene>
<proteinExistence type="predicted"/>
<dbReference type="AlphaFoldDB" id="A0A935PZM1"/>